<reference evidence="1" key="1">
    <citation type="submission" date="2022-11" db="EMBL/GenBank/DDBJ databases">
        <authorList>
            <person name="Somphong A."/>
            <person name="Phongsopitanun W."/>
        </authorList>
    </citation>
    <scope>NUCLEOTIDE SEQUENCE</scope>
    <source>
        <strain evidence="1">Pm04-4</strain>
    </source>
</reference>
<dbReference type="RefSeq" id="WP_267565402.1">
    <property type="nucleotide sequence ID" value="NZ_JAPNTZ010000008.1"/>
</dbReference>
<keyword evidence="2" id="KW-1185">Reference proteome</keyword>
<gene>
    <name evidence="1" type="ORF">OWR29_23800</name>
</gene>
<sequence>MPRHPGYPFEPKSMAHIRPGDFWGIPTRRGGWCCCGQVLGFYEWTTPRSLVVGLLDWCEPQPPTAEAISGAAVLRSGNAHFKTVRKTGGMLLGSAEPPAVAGIDDPNLVTWGYKVIEGLAHEHFGRHFPESPVPAIERPAGFAS</sequence>
<evidence type="ECO:0000313" key="1">
    <source>
        <dbReference type="EMBL" id="MCY1141033.1"/>
    </source>
</evidence>
<comment type="caution">
    <text evidence="1">The sequence shown here is derived from an EMBL/GenBank/DDBJ whole genome shotgun (WGS) entry which is preliminary data.</text>
</comment>
<accession>A0ABT4B3F7</accession>
<protein>
    <submittedName>
        <fullName evidence="1">Uncharacterized protein</fullName>
    </submittedName>
</protein>
<dbReference type="EMBL" id="JAPNTZ010000008">
    <property type="protein sequence ID" value="MCY1141033.1"/>
    <property type="molecule type" value="Genomic_DNA"/>
</dbReference>
<evidence type="ECO:0000313" key="2">
    <source>
        <dbReference type="Proteomes" id="UP001151002"/>
    </source>
</evidence>
<proteinExistence type="predicted"/>
<organism evidence="1 2">
    <name type="scientific">Paractinoplanes pyxinae</name>
    <dbReference type="NCBI Taxonomy" id="2997416"/>
    <lineage>
        <taxon>Bacteria</taxon>
        <taxon>Bacillati</taxon>
        <taxon>Actinomycetota</taxon>
        <taxon>Actinomycetes</taxon>
        <taxon>Micromonosporales</taxon>
        <taxon>Micromonosporaceae</taxon>
        <taxon>Paractinoplanes</taxon>
    </lineage>
</organism>
<dbReference type="Proteomes" id="UP001151002">
    <property type="component" value="Unassembled WGS sequence"/>
</dbReference>
<name>A0ABT4B3F7_9ACTN</name>